<evidence type="ECO:0000256" key="1">
    <source>
        <dbReference type="SAM" id="MobiDB-lite"/>
    </source>
</evidence>
<dbReference type="RefSeq" id="XP_047843852.1">
    <property type="nucleotide sequence ID" value="XM_047987862.1"/>
</dbReference>
<dbReference type="OrthoDB" id="5395727at2759"/>
<gene>
    <name evidence="2" type="ORF">JDV02_006465</name>
</gene>
<evidence type="ECO:0000313" key="2">
    <source>
        <dbReference type="EMBL" id="UNI20371.1"/>
    </source>
</evidence>
<keyword evidence="3" id="KW-1185">Reference proteome</keyword>
<organism evidence="2 3">
    <name type="scientific">Purpureocillium takamizusanense</name>
    <dbReference type="NCBI Taxonomy" id="2060973"/>
    <lineage>
        <taxon>Eukaryota</taxon>
        <taxon>Fungi</taxon>
        <taxon>Dikarya</taxon>
        <taxon>Ascomycota</taxon>
        <taxon>Pezizomycotina</taxon>
        <taxon>Sordariomycetes</taxon>
        <taxon>Hypocreomycetidae</taxon>
        <taxon>Hypocreales</taxon>
        <taxon>Ophiocordycipitaceae</taxon>
        <taxon>Purpureocillium</taxon>
    </lineage>
</organism>
<accession>A0A9Q8QKA2</accession>
<dbReference type="EMBL" id="CP086359">
    <property type="protein sequence ID" value="UNI20371.1"/>
    <property type="molecule type" value="Genomic_DNA"/>
</dbReference>
<dbReference type="AlphaFoldDB" id="A0A9Q8QKA2"/>
<reference evidence="2" key="1">
    <citation type="submission" date="2021-11" db="EMBL/GenBank/DDBJ databases">
        <title>Purpureocillium_takamizusanense_genome.</title>
        <authorList>
            <person name="Nguyen N.-H."/>
        </authorList>
    </citation>
    <scope>NUCLEOTIDE SEQUENCE</scope>
    <source>
        <strain evidence="2">PT3</strain>
    </source>
</reference>
<feature type="region of interest" description="Disordered" evidence="1">
    <location>
        <begin position="1"/>
        <end position="81"/>
    </location>
</feature>
<protein>
    <submittedName>
        <fullName evidence="2">Uncharacterized protein</fullName>
    </submittedName>
</protein>
<evidence type="ECO:0000313" key="3">
    <source>
        <dbReference type="Proteomes" id="UP000829364"/>
    </source>
</evidence>
<name>A0A9Q8QKA2_9HYPO</name>
<feature type="compositionally biased region" description="Basic and acidic residues" evidence="1">
    <location>
        <begin position="42"/>
        <end position="53"/>
    </location>
</feature>
<sequence>MAPGTDQQHHQQQSQPQPEQHQAAAPDAPLVMNESPVSGSSKQDRRMSDEWDASKVPPSRFQKRKGSIYATPNSRDGHIDRNYAEKYHAKIAEMKGGK</sequence>
<dbReference type="KEGG" id="ptkz:JDV02_006465"/>
<proteinExistence type="predicted"/>
<feature type="compositionally biased region" description="Low complexity" evidence="1">
    <location>
        <begin position="10"/>
        <end position="26"/>
    </location>
</feature>
<dbReference type="GeneID" id="72068414"/>
<dbReference type="Proteomes" id="UP000829364">
    <property type="component" value="Chromosome 6"/>
</dbReference>